<evidence type="ECO:0000256" key="6">
    <source>
        <dbReference type="RuleBase" id="RU000382"/>
    </source>
</evidence>
<dbReference type="InterPro" id="IPR016181">
    <property type="entry name" value="Acyl_CoA_acyltransferase"/>
</dbReference>
<dbReference type="Pfam" id="PF00282">
    <property type="entry name" value="Pyridoxal_deC"/>
    <property type="match status" value="1"/>
</dbReference>
<dbReference type="PANTHER" id="PTHR46101">
    <property type="match status" value="1"/>
</dbReference>
<dbReference type="InterPro" id="IPR015424">
    <property type="entry name" value="PyrdxlP-dep_Trfase"/>
</dbReference>
<protein>
    <submittedName>
        <fullName evidence="7">Histidine decarboxylase</fullName>
        <ecNumber evidence="7">4.1.1.22</ecNumber>
    </submittedName>
</protein>
<dbReference type="PANTHER" id="PTHR46101:SF2">
    <property type="entry name" value="SERINE DECARBOXYLASE"/>
    <property type="match status" value="1"/>
</dbReference>
<dbReference type="RefSeq" id="WP_248941117.1">
    <property type="nucleotide sequence ID" value="NZ_JAKIKS010000061.1"/>
</dbReference>
<accession>A0ABT0LDY9</accession>
<comment type="cofactor">
    <cofactor evidence="1 6">
        <name>pyridoxal 5'-phosphate</name>
        <dbReference type="ChEBI" id="CHEBI:597326"/>
    </cofactor>
</comment>
<dbReference type="InterPro" id="IPR051151">
    <property type="entry name" value="Group_II_Decarboxylase"/>
</dbReference>
<comment type="caution">
    <text evidence="7">The sequence shown here is derived from an EMBL/GenBank/DDBJ whole genome shotgun (WGS) entry which is preliminary data.</text>
</comment>
<evidence type="ECO:0000256" key="5">
    <source>
        <dbReference type="ARBA" id="ARBA00023239"/>
    </source>
</evidence>
<dbReference type="Gene3D" id="3.40.630.30">
    <property type="match status" value="1"/>
</dbReference>
<dbReference type="SUPFAM" id="SSF55729">
    <property type="entry name" value="Acyl-CoA N-acyltransferases (Nat)"/>
    <property type="match status" value="1"/>
</dbReference>
<sequence length="603" mass="66890">MTLFPNILDDIHYMPMAFSHLNEVADILTSAFISFEPGAIALNISKPQMLDFVHSVCLIILPQKLSIVAIDKQDNNRVVAAFIAHDMQDDLSSVNVCEPLLPMMAMIDEAISDVKPQENKKTLDQLMIGVDLAYAGRGIAVHLIDLARRQAVSLGYERFVGVITSPVTYHIAEQVNADGHHHFVEKKYADFRFEGQEVFKDINEKMPAALKWRGDPVYGVLVQDFSQPIREKPDLKIESEYRTLLADIKSRKRQMLGKPGNMAFDFSSLSDALEVLMNNSGDPFCPSSHRLSTKGFERKVIYFFAKQYGLTQEDTYGYVTSGGTEAMEYGLLKGFKQFPDACVLMSEESHYSATSIVEKYAKQYHVLPCLSNGEMDYEALEDKLTQIEGPVVVLANIGTTMRGAIDDVLQIKKILADKPHFIHADAALHGSFLPFLPKAYGAVPLKIGQDVDALSISLHKFLGNITPAGLVLTQKQQSNSVTTQAFVEYIASENNTLTCSRSGLAALLAAYRIDTLKESGIKEQAMRCVDLAHYLQEQLRAIGIDAQLNNASNIVYMPAPNAAICKKWMLPVAQGMSHVVVMPHADKSLLDEFIGEVTRSVNF</sequence>
<name>A0ABT0LDY9_9GAMM</name>
<keyword evidence="3" id="KW-0210">Decarboxylase</keyword>
<evidence type="ECO:0000256" key="1">
    <source>
        <dbReference type="ARBA" id="ARBA00001933"/>
    </source>
</evidence>
<dbReference type="NCBIfam" id="NF002748">
    <property type="entry name" value="PRK02769.1"/>
    <property type="match status" value="1"/>
</dbReference>
<organism evidence="7 8">
    <name type="scientific">Shewanella surugensis</name>
    <dbReference type="NCBI Taxonomy" id="212020"/>
    <lineage>
        <taxon>Bacteria</taxon>
        <taxon>Pseudomonadati</taxon>
        <taxon>Pseudomonadota</taxon>
        <taxon>Gammaproteobacteria</taxon>
        <taxon>Alteromonadales</taxon>
        <taxon>Shewanellaceae</taxon>
        <taxon>Shewanella</taxon>
    </lineage>
</organism>
<keyword evidence="5 6" id="KW-0456">Lyase</keyword>
<dbReference type="Gene3D" id="3.90.1150.10">
    <property type="entry name" value="Aspartate Aminotransferase, domain 1"/>
    <property type="match status" value="1"/>
</dbReference>
<keyword evidence="4 6" id="KW-0663">Pyridoxal phosphate</keyword>
<dbReference type="EMBL" id="JAKIKS010000061">
    <property type="protein sequence ID" value="MCL1125784.1"/>
    <property type="molecule type" value="Genomic_DNA"/>
</dbReference>
<dbReference type="InterPro" id="IPR015421">
    <property type="entry name" value="PyrdxlP-dep_Trfase_major"/>
</dbReference>
<gene>
    <name evidence="7" type="ORF">L2764_15210</name>
</gene>
<comment type="similarity">
    <text evidence="2 6">Belongs to the group II decarboxylase family.</text>
</comment>
<dbReference type="Proteomes" id="UP001203423">
    <property type="component" value="Unassembled WGS sequence"/>
</dbReference>
<evidence type="ECO:0000256" key="2">
    <source>
        <dbReference type="ARBA" id="ARBA00009533"/>
    </source>
</evidence>
<evidence type="ECO:0000256" key="3">
    <source>
        <dbReference type="ARBA" id="ARBA00022793"/>
    </source>
</evidence>
<evidence type="ECO:0000313" key="7">
    <source>
        <dbReference type="EMBL" id="MCL1125784.1"/>
    </source>
</evidence>
<proteinExistence type="inferred from homology"/>
<dbReference type="Gene3D" id="3.40.640.10">
    <property type="entry name" value="Type I PLP-dependent aspartate aminotransferase-like (Major domain)"/>
    <property type="match status" value="1"/>
</dbReference>
<keyword evidence="8" id="KW-1185">Reference proteome</keyword>
<dbReference type="GO" id="GO:0004398">
    <property type="term" value="F:histidine decarboxylase activity"/>
    <property type="evidence" value="ECO:0007669"/>
    <property type="project" value="UniProtKB-EC"/>
</dbReference>
<reference evidence="7 8" key="1">
    <citation type="submission" date="2022-01" db="EMBL/GenBank/DDBJ databases">
        <title>Whole genome-based taxonomy of the Shewanellaceae.</title>
        <authorList>
            <person name="Martin-Rodriguez A.J."/>
        </authorList>
    </citation>
    <scope>NUCLEOTIDE SEQUENCE [LARGE SCALE GENOMIC DNA]</scope>
    <source>
        <strain evidence="7 8">DSM 17177</strain>
    </source>
</reference>
<dbReference type="EC" id="4.1.1.22" evidence="7"/>
<evidence type="ECO:0000313" key="8">
    <source>
        <dbReference type="Proteomes" id="UP001203423"/>
    </source>
</evidence>
<dbReference type="SUPFAM" id="SSF53383">
    <property type="entry name" value="PLP-dependent transferases"/>
    <property type="match status" value="1"/>
</dbReference>
<evidence type="ECO:0000256" key="4">
    <source>
        <dbReference type="ARBA" id="ARBA00022898"/>
    </source>
</evidence>
<dbReference type="InterPro" id="IPR015422">
    <property type="entry name" value="PyrdxlP-dep_Trfase_small"/>
</dbReference>
<dbReference type="InterPro" id="IPR002129">
    <property type="entry name" value="PyrdxlP-dep_de-COase"/>
</dbReference>